<feature type="region of interest" description="Disordered" evidence="5">
    <location>
        <begin position="290"/>
        <end position="326"/>
    </location>
</feature>
<evidence type="ECO:0000256" key="5">
    <source>
        <dbReference type="SAM" id="MobiDB-lite"/>
    </source>
</evidence>
<dbReference type="Pfam" id="PF10482">
    <property type="entry name" value="CtIP_N"/>
    <property type="match status" value="1"/>
</dbReference>
<evidence type="ECO:0000259" key="6">
    <source>
        <dbReference type="Pfam" id="PF08573"/>
    </source>
</evidence>
<evidence type="ECO:0000313" key="9">
    <source>
        <dbReference type="Proteomes" id="UP001460270"/>
    </source>
</evidence>
<feature type="region of interest" description="Disordered" evidence="5">
    <location>
        <begin position="618"/>
        <end position="647"/>
    </location>
</feature>
<comment type="caution">
    <text evidence="8">The sequence shown here is derived from an EMBL/GenBank/DDBJ whole genome shotgun (WGS) entry which is preliminary data.</text>
</comment>
<evidence type="ECO:0000256" key="2">
    <source>
        <dbReference type="ARBA" id="ARBA00005357"/>
    </source>
</evidence>
<dbReference type="PANTHER" id="PTHR31844">
    <property type="entry name" value="MYELIN-ASSOCIATED NEURITE-OUTGROWTH INHIBITOR-RELATED"/>
    <property type="match status" value="1"/>
</dbReference>
<feature type="compositionally biased region" description="Low complexity" evidence="5">
    <location>
        <begin position="309"/>
        <end position="323"/>
    </location>
</feature>
<evidence type="ECO:0000256" key="4">
    <source>
        <dbReference type="ARBA" id="ARBA00023242"/>
    </source>
</evidence>
<dbReference type="Proteomes" id="UP001460270">
    <property type="component" value="Unassembled WGS sequence"/>
</dbReference>
<evidence type="ECO:0000259" key="7">
    <source>
        <dbReference type="Pfam" id="PF10482"/>
    </source>
</evidence>
<feature type="region of interest" description="Disordered" evidence="5">
    <location>
        <begin position="358"/>
        <end position="381"/>
    </location>
</feature>
<gene>
    <name evidence="8" type="ORF">WMY93_029682</name>
</gene>
<comment type="subcellular location">
    <subcellularLocation>
        <location evidence="1">Nucleus</location>
    </subcellularLocation>
</comment>
<feature type="domain" description="DNA endonuclease Ctp1 N-terminal" evidence="7">
    <location>
        <begin position="192"/>
        <end position="286"/>
    </location>
</feature>
<name>A0AAW0MSG2_9GOBI</name>
<evidence type="ECO:0000256" key="3">
    <source>
        <dbReference type="ARBA" id="ARBA00022763"/>
    </source>
</evidence>
<dbReference type="AlphaFoldDB" id="A0AAW0MSG2"/>
<keyword evidence="9" id="KW-1185">Reference proteome</keyword>
<feature type="compositionally biased region" description="Polar residues" evidence="5">
    <location>
        <begin position="358"/>
        <end position="378"/>
    </location>
</feature>
<dbReference type="EMBL" id="JBBPFD010000022">
    <property type="protein sequence ID" value="KAK7881273.1"/>
    <property type="molecule type" value="Genomic_DNA"/>
</dbReference>
<dbReference type="GO" id="GO:0005634">
    <property type="term" value="C:nucleus"/>
    <property type="evidence" value="ECO:0007669"/>
    <property type="project" value="UniProtKB-SubCell"/>
</dbReference>
<evidence type="ECO:0000313" key="8">
    <source>
        <dbReference type="EMBL" id="KAK7881273.1"/>
    </source>
</evidence>
<proteinExistence type="inferred from homology"/>
<evidence type="ECO:0008006" key="10">
    <source>
        <dbReference type="Google" id="ProtNLM"/>
    </source>
</evidence>
<protein>
    <recommendedName>
        <fullName evidence="10">DNA endonuclease RBBP8</fullName>
    </recommendedName>
</protein>
<keyword evidence="4" id="KW-0539">Nucleus</keyword>
<organism evidence="8 9">
    <name type="scientific">Mugilogobius chulae</name>
    <name type="common">yellowstripe goby</name>
    <dbReference type="NCBI Taxonomy" id="88201"/>
    <lineage>
        <taxon>Eukaryota</taxon>
        <taxon>Metazoa</taxon>
        <taxon>Chordata</taxon>
        <taxon>Craniata</taxon>
        <taxon>Vertebrata</taxon>
        <taxon>Euteleostomi</taxon>
        <taxon>Actinopterygii</taxon>
        <taxon>Neopterygii</taxon>
        <taxon>Teleostei</taxon>
        <taxon>Neoteleostei</taxon>
        <taxon>Acanthomorphata</taxon>
        <taxon>Gobiaria</taxon>
        <taxon>Gobiiformes</taxon>
        <taxon>Gobioidei</taxon>
        <taxon>Gobiidae</taxon>
        <taxon>Gobionellinae</taxon>
        <taxon>Mugilogobius</taxon>
    </lineage>
</organism>
<dbReference type="InterPro" id="IPR013882">
    <property type="entry name" value="Ctp1_C"/>
</dbReference>
<evidence type="ECO:0000256" key="1">
    <source>
        <dbReference type="ARBA" id="ARBA00004123"/>
    </source>
</evidence>
<feature type="domain" description="DNA endonuclease activator Ctp1 C-terminal" evidence="6">
    <location>
        <begin position="575"/>
        <end position="610"/>
    </location>
</feature>
<dbReference type="GO" id="GO:0006281">
    <property type="term" value="P:DNA repair"/>
    <property type="evidence" value="ECO:0007669"/>
    <property type="project" value="InterPro"/>
</dbReference>
<dbReference type="InterPro" id="IPR019518">
    <property type="entry name" value="CtIP_N"/>
</dbReference>
<dbReference type="InterPro" id="IPR029247">
    <property type="entry name" value="FAM168A/MANI"/>
</dbReference>
<reference evidence="9" key="1">
    <citation type="submission" date="2024-04" db="EMBL/GenBank/DDBJ databases">
        <title>Salinicola lusitanus LLJ914,a marine bacterium isolated from the Okinawa Trough.</title>
        <authorList>
            <person name="Li J."/>
        </authorList>
    </citation>
    <scope>NUCLEOTIDE SEQUENCE [LARGE SCALE GENOMIC DNA]</scope>
</reference>
<sequence length="647" mass="72887">MNPVYSPAPTGVPFTNTKGIGYPAGFPVGYAAAPPTYTPSVYPGANPAFPSGYSPGTPFKMTCSPNTGTVPPYTSSPNPYQAAVYPVRSTYPQQNPYAQALIPSQQQGTYYTQPLYAAPPHVIHHTTVVQPNGMPATMFAPPIPSPHRPNGVAMGMVAGTTMAMSAGTFGELRGQRMVVMHSHYTPVFYAFELEAKVAKLKKERCLDAQRLEVFYNRNQQLKEQNKSLQNTVSGLEERLRAGECERCTILKDSLKINEEHNASLINKLKEEIKALEDDNKKLNAELEKLEKAGSDRQRSSSSEPEDGFIPDSPVIPSSIPASNKLKKRKNLEKSKLFATQRSHCQQLRFHCLLRKENSVNQQPSPETSFESKSQTNQSNEDETIIEKAIVTSMSPVFKKPNATVKLKDSKTQTDLKDKLLCENTPREFKVEPMWSIDPDVALEMYESEEEQTRRKNHPGESVDSDCTWISHSLLQGRAENGRDKTYISGLGEKANDSLDRLFDTSACGDYKSYTTLPVDDQRKRMERRKRVSTFSKPSLQPAFAHVAVIRNKDERRKLKGTTCKECEVYYAHLPEEERKKKLSNCSRHRFLYIPPCTPENFWEVGFPSTQTCIDRGYIKEDKNPQSRTRRRQPLNALFSPKGKKQDK</sequence>
<keyword evidence="3" id="KW-0227">DNA damage</keyword>
<dbReference type="Pfam" id="PF08573">
    <property type="entry name" value="SAE2"/>
    <property type="match status" value="1"/>
</dbReference>
<accession>A0AAW0MSG2</accession>
<comment type="similarity">
    <text evidence="2">Belongs to the FAM168 family.</text>
</comment>
<dbReference type="Pfam" id="PF14944">
    <property type="entry name" value="TCRP1"/>
    <property type="match status" value="1"/>
</dbReference>